<evidence type="ECO:0000313" key="2">
    <source>
        <dbReference type="EMBL" id="GAA4168578.1"/>
    </source>
</evidence>
<dbReference type="InterPro" id="IPR036866">
    <property type="entry name" value="RibonucZ/Hydroxyglut_hydro"/>
</dbReference>
<reference evidence="3" key="1">
    <citation type="journal article" date="2019" name="Int. J. Syst. Evol. Microbiol.">
        <title>The Global Catalogue of Microorganisms (GCM) 10K type strain sequencing project: providing services to taxonomists for standard genome sequencing and annotation.</title>
        <authorList>
            <consortium name="The Broad Institute Genomics Platform"/>
            <consortium name="The Broad Institute Genome Sequencing Center for Infectious Disease"/>
            <person name="Wu L."/>
            <person name="Ma J."/>
        </authorList>
    </citation>
    <scope>NUCLEOTIDE SEQUENCE [LARGE SCALE GENOMIC DNA]</scope>
    <source>
        <strain evidence="3">JCM 17591</strain>
    </source>
</reference>
<proteinExistence type="predicted"/>
<dbReference type="Proteomes" id="UP001501079">
    <property type="component" value="Unassembled WGS sequence"/>
</dbReference>
<evidence type="ECO:0000313" key="3">
    <source>
        <dbReference type="Proteomes" id="UP001501079"/>
    </source>
</evidence>
<comment type="caution">
    <text evidence="2">The sequence shown here is derived from an EMBL/GenBank/DDBJ whole genome shotgun (WGS) entry which is preliminary data.</text>
</comment>
<dbReference type="PANTHER" id="PTHR23131">
    <property type="entry name" value="ENDORIBONUCLEASE LACTB2"/>
    <property type="match status" value="1"/>
</dbReference>
<evidence type="ECO:0000259" key="1">
    <source>
        <dbReference type="SMART" id="SM00849"/>
    </source>
</evidence>
<dbReference type="PANTHER" id="PTHR23131:SF0">
    <property type="entry name" value="ENDORIBONUCLEASE LACTB2"/>
    <property type="match status" value="1"/>
</dbReference>
<dbReference type="CDD" id="cd16278">
    <property type="entry name" value="metallo-hydrolase-like_MBL-fold"/>
    <property type="match status" value="1"/>
</dbReference>
<protein>
    <submittedName>
        <fullName evidence="2">MBL fold metallo-hydrolase</fullName>
    </submittedName>
</protein>
<dbReference type="EMBL" id="BAABBW010000001">
    <property type="protein sequence ID" value="GAA4168578.1"/>
    <property type="molecule type" value="Genomic_DNA"/>
</dbReference>
<gene>
    <name evidence="2" type="ORF">GCM10022287_03790</name>
</gene>
<name>A0ABP7ZRP4_9MICO</name>
<organism evidence="2 3">
    <name type="scientific">Gryllotalpicola koreensis</name>
    <dbReference type="NCBI Taxonomy" id="993086"/>
    <lineage>
        <taxon>Bacteria</taxon>
        <taxon>Bacillati</taxon>
        <taxon>Actinomycetota</taxon>
        <taxon>Actinomycetes</taxon>
        <taxon>Micrococcales</taxon>
        <taxon>Microbacteriaceae</taxon>
        <taxon>Gryllotalpicola</taxon>
    </lineage>
</organism>
<dbReference type="SUPFAM" id="SSF56281">
    <property type="entry name" value="Metallo-hydrolase/oxidoreductase"/>
    <property type="match status" value="1"/>
</dbReference>
<accession>A0ABP7ZRP4</accession>
<dbReference type="InterPro" id="IPR001279">
    <property type="entry name" value="Metallo-B-lactamas"/>
</dbReference>
<feature type="domain" description="Metallo-beta-lactamase" evidence="1">
    <location>
        <begin position="38"/>
        <end position="195"/>
    </location>
</feature>
<dbReference type="Pfam" id="PF00753">
    <property type="entry name" value="Lactamase_B"/>
    <property type="match status" value="2"/>
</dbReference>
<dbReference type="Gene3D" id="3.60.15.10">
    <property type="entry name" value="Ribonuclease Z/Hydroxyacylglutathione hydrolase-like"/>
    <property type="match status" value="1"/>
</dbReference>
<sequence>MTADVLSFWPPKPDVSRAVAPGIRHLLAPNASSWTYEGTNSYVIASGDSAVLIDPGCEVPSHHEALRRAGREGRRTVTAVLLTHDHPDHSDGARTLAASLDVPIIGMSPRFADEFLSDGQVLRIGELDVHVVHTPGHSDDSICLWMPQQGTLLTGDTLLGARSSGVMGTLSELLGSLEWLRKLVGDREVLALPGHGPAFTDVVESATRVIDVRMKRIDEVRGHIADGVTTLEGLTRLLYPNHSGSKVVFAVSTVVSTVTYLLEQQGVRGIPDPVQRAAVAADVDRYEQQLAERMRAHKKEVDAEVDREENRV</sequence>
<dbReference type="InterPro" id="IPR050662">
    <property type="entry name" value="Sec-metab_biosynth-thioest"/>
</dbReference>
<dbReference type="SMART" id="SM00849">
    <property type="entry name" value="Lactamase_B"/>
    <property type="match status" value="1"/>
</dbReference>
<keyword evidence="3" id="KW-1185">Reference proteome</keyword>